<dbReference type="AlphaFoldDB" id="A0A158H8Y5"/>
<name>A0A158H8Y5_9BURK</name>
<organism evidence="1 2">
    <name type="scientific">Caballeronia udeis</name>
    <dbReference type="NCBI Taxonomy" id="1232866"/>
    <lineage>
        <taxon>Bacteria</taxon>
        <taxon>Pseudomonadati</taxon>
        <taxon>Pseudomonadota</taxon>
        <taxon>Betaproteobacteria</taxon>
        <taxon>Burkholderiales</taxon>
        <taxon>Burkholderiaceae</taxon>
        <taxon>Caballeronia</taxon>
    </lineage>
</organism>
<sequence length="73" mass="8158">MWATAHNKRDRQFLSLSIKVLNKVIHRPVESLEISKIIRSLASIVMFHFNYATHGPMLRLSSCTSAACGGCVN</sequence>
<protein>
    <submittedName>
        <fullName evidence="1">Uncharacterized protein</fullName>
    </submittedName>
</protein>
<evidence type="ECO:0000313" key="1">
    <source>
        <dbReference type="EMBL" id="SAL40449.1"/>
    </source>
</evidence>
<gene>
    <name evidence="1" type="ORF">AWB69_04077</name>
</gene>
<dbReference type="EMBL" id="FCOK02000026">
    <property type="protein sequence ID" value="SAL40449.1"/>
    <property type="molecule type" value="Genomic_DNA"/>
</dbReference>
<accession>A0A158H8Y5</accession>
<evidence type="ECO:0000313" key="2">
    <source>
        <dbReference type="Proteomes" id="UP000054683"/>
    </source>
</evidence>
<dbReference type="Proteomes" id="UP000054683">
    <property type="component" value="Unassembled WGS sequence"/>
</dbReference>
<proteinExistence type="predicted"/>
<reference evidence="1 2" key="1">
    <citation type="submission" date="2016-01" db="EMBL/GenBank/DDBJ databases">
        <authorList>
            <person name="Oliw E.H."/>
        </authorList>
    </citation>
    <scope>NUCLEOTIDE SEQUENCE [LARGE SCALE GENOMIC DNA]</scope>
    <source>
        <strain evidence="1">LMG 27134</strain>
    </source>
</reference>